<dbReference type="SUPFAM" id="SSF49899">
    <property type="entry name" value="Concanavalin A-like lectins/glucanases"/>
    <property type="match status" value="1"/>
</dbReference>
<comment type="subcellular location">
    <subcellularLocation>
        <location evidence="8">Secreted</location>
    </subcellularLocation>
</comment>
<keyword evidence="5 8" id="KW-0378">Hydrolase</keyword>
<keyword evidence="7 8" id="KW-0482">Metalloprotease</keyword>
<dbReference type="InterPro" id="IPR050728">
    <property type="entry name" value="Zinc_Metalloprotease_M4"/>
</dbReference>
<dbReference type="InterPro" id="IPR011096">
    <property type="entry name" value="FTP_domain"/>
</dbReference>
<dbReference type="InterPro" id="IPR027268">
    <property type="entry name" value="Peptidase_M4/M1_CTD_sf"/>
</dbReference>
<comment type="cofactor">
    <cofactor evidence="8">
        <name>Zn(2+)</name>
        <dbReference type="ChEBI" id="CHEBI:29105"/>
    </cofactor>
</comment>
<keyword evidence="13" id="KW-1185">Reference proteome</keyword>
<dbReference type="EMBL" id="JAIEZQ010000003">
    <property type="protein sequence ID" value="MBY9076308.1"/>
    <property type="molecule type" value="Genomic_DNA"/>
</dbReference>
<dbReference type="Pfam" id="PF01447">
    <property type="entry name" value="Peptidase_M4"/>
    <property type="match status" value="1"/>
</dbReference>
<dbReference type="Gene3D" id="3.10.170.10">
    <property type="match status" value="1"/>
</dbReference>
<feature type="domain" description="Peptidase M4 C-terminal" evidence="10">
    <location>
        <begin position="340"/>
        <end position="512"/>
    </location>
</feature>
<evidence type="ECO:0000256" key="8">
    <source>
        <dbReference type="RuleBase" id="RU366073"/>
    </source>
</evidence>
<evidence type="ECO:0000256" key="6">
    <source>
        <dbReference type="ARBA" id="ARBA00022833"/>
    </source>
</evidence>
<evidence type="ECO:0000313" key="12">
    <source>
        <dbReference type="EMBL" id="MBY9076308.1"/>
    </source>
</evidence>
<reference evidence="12 13" key="1">
    <citation type="submission" date="2021-08" db="EMBL/GenBank/DDBJ databases">
        <title>Nocardioides bacterium WL0053 sp. nov., isolated from the sediment.</title>
        <authorList>
            <person name="Wang L."/>
            <person name="Zhang D."/>
            <person name="Zhang A."/>
        </authorList>
    </citation>
    <scope>NUCLEOTIDE SEQUENCE [LARGE SCALE GENOMIC DNA]</scope>
    <source>
        <strain evidence="12 13">WL0053</strain>
    </source>
</reference>
<keyword evidence="3" id="KW-0479">Metal-binding</keyword>
<comment type="function">
    <text evidence="8">Extracellular zinc metalloprotease.</text>
</comment>
<dbReference type="Pfam" id="PF02868">
    <property type="entry name" value="Peptidase_M4_C"/>
    <property type="match status" value="1"/>
</dbReference>
<dbReference type="EC" id="3.4.24.-" evidence="8"/>
<feature type="domain" description="FTP" evidence="11">
    <location>
        <begin position="52"/>
        <end position="98"/>
    </location>
</feature>
<sequence>MKRASLGVSVVGVAVLTLAPLTVLAPATAAGDNSGADRVRTAAALRLGDQESLVVRDVVVDANGAEHVRYDRTYAGLRVIGGDLVVHESPAGDVRTVSWASPDRIVVAGTTPAISGQTAADAAARRSGLESGSAAPERVVYASDHKPVLAWETTVTGTAADGTPVRDLVYTDARTGKQLGTRPLIVNANGTGSSLYSGTVGIQTNLSGSSYQLYDTTRGGHRTYDANNSTSTSTGTLMTDADNAWGNGSTSSRQSAAVDAHYGAAVTWDFFKDAYGRSGIRNDGVAAYSRVHYGNSYENAFWDDSCFCMTYGDGGTTFSPLTSLDVAGHEMSHGVTSHTANLNYSGDAGGLNEATSDVFGTMVEFKAANASDPGDYYIGEKIAKDGTYLRRMDNPSADGASVNCWTSATRNLDPHYSSGVGNHLFYLLAEGAGTKTIGGRTHTGTTCNGSSLTGIGRTQAAAIWYRALTTYMTSTTTYPQARDAMVRSAKDLYGAASSQCTATANAWSGVSVSGSETCGGTTPAPSGNLLANPGFESGAVSWSATSGVITSSTSATPRTGSYYAWLNGYGTTTTDTLSQTVAVPSGKSSATLSFYVKVSSAETTTTSAYDTLKVQAVSGGVTTTLATYSNLNKGSSYVQRSLNLNSYIGKTVTVKFLGTEDSSLATSFFVDDTSLTTG</sequence>
<feature type="chain" id="PRO_5044999433" description="Neutral metalloproteinase" evidence="8">
    <location>
        <begin position="30"/>
        <end position="678"/>
    </location>
</feature>
<dbReference type="Gene3D" id="3.10.450.490">
    <property type="match status" value="1"/>
</dbReference>
<dbReference type="SUPFAM" id="SSF55486">
    <property type="entry name" value="Metalloproteases ('zincins'), catalytic domain"/>
    <property type="match status" value="1"/>
</dbReference>
<dbReference type="InterPro" id="IPR001570">
    <property type="entry name" value="Peptidase_M4_C_domain"/>
</dbReference>
<dbReference type="PRINTS" id="PR00730">
    <property type="entry name" value="THERMOLYSIN"/>
</dbReference>
<dbReference type="CDD" id="cd09597">
    <property type="entry name" value="M4_TLP"/>
    <property type="match status" value="1"/>
</dbReference>
<keyword evidence="2 8" id="KW-0645">Protease</keyword>
<keyword evidence="4 8" id="KW-0732">Signal</keyword>
<gene>
    <name evidence="12" type="ORF">K1X13_15860</name>
</gene>
<dbReference type="InterPro" id="IPR023612">
    <property type="entry name" value="Peptidase_M4"/>
</dbReference>
<feature type="signal peptide" evidence="8">
    <location>
        <begin position="1"/>
        <end position="29"/>
    </location>
</feature>
<dbReference type="Gene3D" id="1.10.390.10">
    <property type="entry name" value="Neutral Protease Domain 2"/>
    <property type="match status" value="1"/>
</dbReference>
<evidence type="ECO:0000313" key="13">
    <source>
        <dbReference type="Proteomes" id="UP000754710"/>
    </source>
</evidence>
<evidence type="ECO:0000256" key="3">
    <source>
        <dbReference type="ARBA" id="ARBA00022723"/>
    </source>
</evidence>
<dbReference type="Gene3D" id="2.60.120.260">
    <property type="entry name" value="Galactose-binding domain-like"/>
    <property type="match status" value="1"/>
</dbReference>
<evidence type="ECO:0000256" key="7">
    <source>
        <dbReference type="ARBA" id="ARBA00023049"/>
    </source>
</evidence>
<keyword evidence="8" id="KW-0964">Secreted</keyword>
<dbReference type="RefSeq" id="WP_221026123.1">
    <property type="nucleotide sequence ID" value="NZ_JAIEZQ010000003.1"/>
</dbReference>
<keyword evidence="6 8" id="KW-0862">Zinc</keyword>
<evidence type="ECO:0000256" key="4">
    <source>
        <dbReference type="ARBA" id="ARBA00022729"/>
    </source>
</evidence>
<feature type="domain" description="Peptidase M4" evidence="9">
    <location>
        <begin position="190"/>
        <end position="337"/>
    </location>
</feature>
<protein>
    <recommendedName>
        <fullName evidence="8">Neutral metalloproteinase</fullName>
        <ecNumber evidence="8">3.4.24.-</ecNumber>
    </recommendedName>
</protein>
<dbReference type="Pfam" id="PF07504">
    <property type="entry name" value="FTP"/>
    <property type="match status" value="1"/>
</dbReference>
<evidence type="ECO:0000256" key="1">
    <source>
        <dbReference type="ARBA" id="ARBA00009388"/>
    </source>
</evidence>
<evidence type="ECO:0000259" key="9">
    <source>
        <dbReference type="Pfam" id="PF01447"/>
    </source>
</evidence>
<comment type="caution">
    <text evidence="12">The sequence shown here is derived from an EMBL/GenBank/DDBJ whole genome shotgun (WGS) entry which is preliminary data.</text>
</comment>
<evidence type="ECO:0000259" key="10">
    <source>
        <dbReference type="Pfam" id="PF02868"/>
    </source>
</evidence>
<dbReference type="PANTHER" id="PTHR33794">
    <property type="entry name" value="BACILLOLYSIN"/>
    <property type="match status" value="1"/>
</dbReference>
<name>A0ABS7RMN5_9ACTN</name>
<dbReference type="InterPro" id="IPR013320">
    <property type="entry name" value="ConA-like_dom_sf"/>
</dbReference>
<dbReference type="InterPro" id="IPR013856">
    <property type="entry name" value="Peptidase_M4_domain"/>
</dbReference>
<dbReference type="Proteomes" id="UP000754710">
    <property type="component" value="Unassembled WGS sequence"/>
</dbReference>
<dbReference type="PANTHER" id="PTHR33794:SF1">
    <property type="entry name" value="BACILLOLYSIN"/>
    <property type="match status" value="1"/>
</dbReference>
<comment type="similarity">
    <text evidence="1 8">Belongs to the peptidase M4 family.</text>
</comment>
<evidence type="ECO:0000256" key="5">
    <source>
        <dbReference type="ARBA" id="ARBA00022801"/>
    </source>
</evidence>
<evidence type="ECO:0000256" key="2">
    <source>
        <dbReference type="ARBA" id="ARBA00022670"/>
    </source>
</evidence>
<accession>A0ABS7RMN5</accession>
<organism evidence="12 13">
    <name type="scientific">Nocardioides jiangsuensis</name>
    <dbReference type="NCBI Taxonomy" id="2866161"/>
    <lineage>
        <taxon>Bacteria</taxon>
        <taxon>Bacillati</taxon>
        <taxon>Actinomycetota</taxon>
        <taxon>Actinomycetes</taxon>
        <taxon>Propionibacteriales</taxon>
        <taxon>Nocardioidaceae</taxon>
        <taxon>Nocardioides</taxon>
    </lineage>
</organism>
<evidence type="ECO:0000259" key="11">
    <source>
        <dbReference type="Pfam" id="PF07504"/>
    </source>
</evidence>
<proteinExistence type="inferred from homology"/>